<evidence type="ECO:0000313" key="1">
    <source>
        <dbReference type="EMBL" id="SEO30589.1"/>
    </source>
</evidence>
<reference evidence="1 2" key="1">
    <citation type="submission" date="2016-10" db="EMBL/GenBank/DDBJ databases">
        <authorList>
            <person name="de Groot N.N."/>
        </authorList>
    </citation>
    <scope>NUCLEOTIDE SEQUENCE [LARGE SCALE GENOMIC DNA]</scope>
    <source>
        <strain evidence="1 2">DSM 27842</strain>
    </source>
</reference>
<dbReference type="RefSeq" id="WP_093115892.1">
    <property type="nucleotide sequence ID" value="NZ_FODS01000003.1"/>
</dbReference>
<accession>A0A1H8NM44</accession>
<proteinExistence type="predicted"/>
<dbReference type="Proteomes" id="UP000198893">
    <property type="component" value="Unassembled WGS sequence"/>
</dbReference>
<organism evidence="1 2">
    <name type="scientific">Salinihabitans flavidus</name>
    <dbReference type="NCBI Taxonomy" id="569882"/>
    <lineage>
        <taxon>Bacteria</taxon>
        <taxon>Pseudomonadati</taxon>
        <taxon>Pseudomonadota</taxon>
        <taxon>Alphaproteobacteria</taxon>
        <taxon>Rhodobacterales</taxon>
        <taxon>Roseobacteraceae</taxon>
        <taxon>Salinihabitans</taxon>
    </lineage>
</organism>
<keyword evidence="2" id="KW-1185">Reference proteome</keyword>
<evidence type="ECO:0000313" key="2">
    <source>
        <dbReference type="Proteomes" id="UP000198893"/>
    </source>
</evidence>
<dbReference type="AlphaFoldDB" id="A0A1H8NM44"/>
<dbReference type="OrthoDB" id="5185616at2"/>
<gene>
    <name evidence="1" type="ORF">SAMN04490248_103256</name>
</gene>
<protein>
    <submittedName>
        <fullName evidence="1">Uncharacterized protein</fullName>
    </submittedName>
</protein>
<dbReference type="EMBL" id="FODS01000003">
    <property type="protein sequence ID" value="SEO30589.1"/>
    <property type="molecule type" value="Genomic_DNA"/>
</dbReference>
<name>A0A1H8NM44_9RHOB</name>
<sequence length="260" mass="29557">MTTTYTVGAFTLTDKSLADRLTAFLAELPPEYHSYVVEDGPYGLQFCHPFCHVLSFDVLPVSNLVDTITSMSAIYEKNCANGDFESALYTVVKPYRRDYLLDLIYEHGVGSLYSAIRCVWVDVDWFWDYYDLWHEVWSRVQDSDDGRIQVISPEDRETFDALSDTLTVYRGFQWSEDGDGCEECGWSWSLSKETAEWFARRWPGGIPAVATVTVPKSAVLAYFNDRKEQEIVLMPDDLYGNTTVEELSRDGGDMIAESGA</sequence>